<feature type="signal peptide" evidence="2">
    <location>
        <begin position="1"/>
        <end position="21"/>
    </location>
</feature>
<dbReference type="GeneID" id="7831402"/>
<dbReference type="InterPro" id="IPR006212">
    <property type="entry name" value="Furin_repeat"/>
</dbReference>
<dbReference type="SUPFAM" id="SSF57184">
    <property type="entry name" value="Growth factor receptor domain"/>
    <property type="match status" value="4"/>
</dbReference>
<dbReference type="PANTHER" id="PTHR45756:SF1">
    <property type="entry name" value="PROTEIN KINASE DOMAIN CONTAINING PROTEIN"/>
    <property type="match status" value="1"/>
</dbReference>
<keyword evidence="1" id="KW-1133">Transmembrane helix</keyword>
<dbReference type="HOGENOM" id="CLU_227227_0_0_1"/>
<dbReference type="EMBL" id="GG662845">
    <property type="protein sequence ID" value="EAR87927.2"/>
    <property type="molecule type" value="Genomic_DNA"/>
</dbReference>
<evidence type="ECO:0000313" key="4">
    <source>
        <dbReference type="EMBL" id="EAR87927.2"/>
    </source>
</evidence>
<feature type="domain" description="EGF-like" evidence="3">
    <location>
        <begin position="1047"/>
        <end position="1077"/>
    </location>
</feature>
<keyword evidence="5" id="KW-1185">Reference proteome</keyword>
<sequence>MSLKNLSIILYFQILVQISLQIDCLIQNSILNVPSTGCNLPFVQNQITQVDQIILNGQLTISRYASLQYKTLVVNNGAAMNLKSNYEQIKIEDIGTDSCSLSALKPVTMSLSSQSQNLVYDIYSISNSNQLTLRDLPLGLFHGVKILISSLSGLTEYAMVDKIVDQVVYLQNPLSNNHLSWQVAGTSLQTYYPKLIVIDEQRIIFKSACLRIIPQKPQDSLKNSGILFQDMKGLSYENQDQSNIVELAQSIFLNSDNFKNQFFSITGKISNILIIGVNQLTINDQTQFSGIQYISMYRMHQSSLNINALPTTPKPTILDSWYSNDCQATLTLNNINASYKLQNSNFLNSQLTVSNAQPYDLLILSNRLLNFIFSTSNSYINNLTIQANQIAGKELNLQNVQYNQANIQQNYFDGTGLKYAILLTELSVLQQYQAFLSLELDGNVFSNFEYHGYDLITTSLQSNGYQETVLRPSQFYYEVTLKINLYNLLPNSQQKVIFLPSLSLWYQDNSSNDPYFVLPLDDSFYHNTRFIRISPLTNIIYHKPLYFFQYYLAIVQFDIGQATGYYMDTQTQEFKQTWQIGTSYYLLENTIYKAYFKSTLNNQLQAAPQQLNFVIYQGNTNTFNSIPQIKIYFKASTPIQVISVKINGISVASPKYVQIDPIDGCLNIYPQSNMNQADISINISITNCQDGYVLSNQQCVSNCPNGQYPLNSICLDGQQKNGYYFQNNQYLPCLGGANNQCKTCTTSNDCQSCFLSQFSQANLCYANQYQQFNTGGNFQNCIQNCQSCQNQQTCSVCVDGYVLSQDQKSCNLCPQGNFIKDYQCIPCPSNFNCADCFSQYGGSCRSCKPGFTLVQGFCQQTCIQGQYLDNNGICQPCDPTCLECSGSGKTNCTRCSKGKTLNVQLQSQTCEQITCTNLQFQNNNNVCQNCFDQANQNGCFDAYPNSIICGPGQYAQQNVSGCQTCDASCKTCLYQSTNCIQCNQDYIFVSGNNGQCQKCQDGFYAPLNEKTCISCNSPCKTCSGSSGNCLTCLDGFYFDNNSQQCGKCDLSCSKCQGSSTNCTECQSGQFLSNGKCIKCDVSCKECMNTSTYCTKCPQNKYVSSNQCLSECPAGQYADSQLGICQDCEKSKCKECQGSKYFCTQCNQNLFIQEGTCVATCSEGYILLNMQCIKQSDTRNELEPGALVGIVFSCFVFLILVIMALSYFYKKRQYKSVIQIDPNQDNFKNNGVFTNNQLYTQQDIETKNQLDEKKNQKEAIEQTEVKVIN</sequence>
<dbReference type="SMART" id="SM00261">
    <property type="entry name" value="FU"/>
    <property type="match status" value="8"/>
</dbReference>
<proteinExistence type="predicted"/>
<dbReference type="AlphaFoldDB" id="Q22S45"/>
<accession>Q22S45</accession>
<gene>
    <name evidence="4" type="ORF">TTHERM_00009880</name>
</gene>
<feature type="domain" description="EGF-like" evidence="3">
    <location>
        <begin position="964"/>
        <end position="997"/>
    </location>
</feature>
<dbReference type="Proteomes" id="UP000009168">
    <property type="component" value="Unassembled WGS sequence"/>
</dbReference>
<dbReference type="CDD" id="cd00064">
    <property type="entry name" value="FU"/>
    <property type="match status" value="2"/>
</dbReference>
<keyword evidence="1" id="KW-0472">Membrane</keyword>
<name>Q22S45_TETTS</name>
<dbReference type="RefSeq" id="XP_001008172.2">
    <property type="nucleotide sequence ID" value="XM_001008172.2"/>
</dbReference>
<feature type="transmembrane region" description="Helical" evidence="1">
    <location>
        <begin position="1185"/>
        <end position="1208"/>
    </location>
</feature>
<feature type="domain" description="EGF-like" evidence="3">
    <location>
        <begin position="1134"/>
        <end position="1172"/>
    </location>
</feature>
<organism evidence="4 5">
    <name type="scientific">Tetrahymena thermophila (strain SB210)</name>
    <dbReference type="NCBI Taxonomy" id="312017"/>
    <lineage>
        <taxon>Eukaryota</taxon>
        <taxon>Sar</taxon>
        <taxon>Alveolata</taxon>
        <taxon>Ciliophora</taxon>
        <taxon>Intramacronucleata</taxon>
        <taxon>Oligohymenophorea</taxon>
        <taxon>Hymenostomatida</taxon>
        <taxon>Tetrahymenina</taxon>
        <taxon>Tetrahymenidae</taxon>
        <taxon>Tetrahymena</taxon>
    </lineage>
</organism>
<dbReference type="Pfam" id="PF03302">
    <property type="entry name" value="VSP"/>
    <property type="match status" value="1"/>
</dbReference>
<evidence type="ECO:0000256" key="2">
    <source>
        <dbReference type="SAM" id="SignalP"/>
    </source>
</evidence>
<evidence type="ECO:0000259" key="3">
    <source>
        <dbReference type="SMART" id="SM00181"/>
    </source>
</evidence>
<protein>
    <submittedName>
        <fullName evidence="4">Surface protein</fullName>
    </submittedName>
</protein>
<dbReference type="Gene3D" id="2.10.220.10">
    <property type="entry name" value="Hormone Receptor, Insulin-like Growth Factor Receptor 1, Chain A, domain 2"/>
    <property type="match status" value="4"/>
</dbReference>
<feature type="domain" description="EGF-like" evidence="3">
    <location>
        <begin position="826"/>
        <end position="859"/>
    </location>
</feature>
<feature type="chain" id="PRO_5005693839" evidence="2">
    <location>
        <begin position="22"/>
        <end position="1268"/>
    </location>
</feature>
<feature type="domain" description="EGF-like" evidence="3">
    <location>
        <begin position="780"/>
        <end position="811"/>
    </location>
</feature>
<evidence type="ECO:0000256" key="1">
    <source>
        <dbReference type="SAM" id="Phobius"/>
    </source>
</evidence>
<feature type="domain" description="EGF-like" evidence="3">
    <location>
        <begin position="876"/>
        <end position="911"/>
    </location>
</feature>
<feature type="domain" description="EGF-like" evidence="3">
    <location>
        <begin position="1014"/>
        <end position="1046"/>
    </location>
</feature>
<evidence type="ECO:0000313" key="5">
    <source>
        <dbReference type="Proteomes" id="UP000009168"/>
    </source>
</evidence>
<reference evidence="5" key="1">
    <citation type="journal article" date="2006" name="PLoS Biol.">
        <title>Macronuclear genome sequence of the ciliate Tetrahymena thermophila, a model eukaryote.</title>
        <authorList>
            <person name="Eisen J.A."/>
            <person name="Coyne R.S."/>
            <person name="Wu M."/>
            <person name="Wu D."/>
            <person name="Thiagarajan M."/>
            <person name="Wortman J.R."/>
            <person name="Badger J.H."/>
            <person name="Ren Q."/>
            <person name="Amedeo P."/>
            <person name="Jones K.M."/>
            <person name="Tallon L.J."/>
            <person name="Delcher A.L."/>
            <person name="Salzberg S.L."/>
            <person name="Silva J.C."/>
            <person name="Haas B.J."/>
            <person name="Majoros W.H."/>
            <person name="Farzad M."/>
            <person name="Carlton J.M."/>
            <person name="Smith R.K. Jr."/>
            <person name="Garg J."/>
            <person name="Pearlman R.E."/>
            <person name="Karrer K.M."/>
            <person name="Sun L."/>
            <person name="Manning G."/>
            <person name="Elde N.C."/>
            <person name="Turkewitz A.P."/>
            <person name="Asai D.J."/>
            <person name="Wilkes D.E."/>
            <person name="Wang Y."/>
            <person name="Cai H."/>
            <person name="Collins K."/>
            <person name="Stewart B.A."/>
            <person name="Lee S.R."/>
            <person name="Wilamowska K."/>
            <person name="Weinberg Z."/>
            <person name="Ruzzo W.L."/>
            <person name="Wloga D."/>
            <person name="Gaertig J."/>
            <person name="Frankel J."/>
            <person name="Tsao C.-C."/>
            <person name="Gorovsky M.A."/>
            <person name="Keeling P.J."/>
            <person name="Waller R.F."/>
            <person name="Patron N.J."/>
            <person name="Cherry J.M."/>
            <person name="Stover N.A."/>
            <person name="Krieger C.J."/>
            <person name="del Toro C."/>
            <person name="Ryder H.F."/>
            <person name="Williamson S.C."/>
            <person name="Barbeau R.A."/>
            <person name="Hamilton E.P."/>
            <person name="Orias E."/>
        </authorList>
    </citation>
    <scope>NUCLEOTIDE SEQUENCE [LARGE SCALE GENOMIC DNA]</scope>
    <source>
        <strain evidence="5">SB210</strain>
    </source>
</reference>
<dbReference type="InParanoid" id="Q22S45"/>
<dbReference type="InterPro" id="IPR005127">
    <property type="entry name" value="Giardia_VSP"/>
</dbReference>
<dbReference type="InterPro" id="IPR053215">
    <property type="entry name" value="TKL_Ser/Thr_kinase"/>
</dbReference>
<dbReference type="SMART" id="SM00181">
    <property type="entry name" value="EGF"/>
    <property type="match status" value="8"/>
</dbReference>
<keyword evidence="1" id="KW-0812">Transmembrane</keyword>
<dbReference type="OrthoDB" id="304072at2759"/>
<dbReference type="KEGG" id="tet:TTHERM_00009880"/>
<keyword evidence="2" id="KW-0732">Signal</keyword>
<dbReference type="InterPro" id="IPR000742">
    <property type="entry name" value="EGF"/>
</dbReference>
<dbReference type="PANTHER" id="PTHR45756">
    <property type="entry name" value="PALMITOYLTRANSFERASE"/>
    <property type="match status" value="1"/>
</dbReference>
<dbReference type="InterPro" id="IPR009030">
    <property type="entry name" value="Growth_fac_rcpt_cys_sf"/>
</dbReference>
<feature type="domain" description="EGF-like" evidence="3">
    <location>
        <begin position="1078"/>
        <end position="1108"/>
    </location>
</feature>